<evidence type="ECO:0000313" key="2">
    <source>
        <dbReference type="EMBL" id="RQG99167.1"/>
    </source>
</evidence>
<dbReference type="PANTHER" id="PTHR43481:SF4">
    <property type="entry name" value="GLYCEROL-1-PHOSPHATE PHOSPHOHYDROLASE 1-RELATED"/>
    <property type="match status" value="1"/>
</dbReference>
<organism evidence="2 3">
    <name type="scientific">Natrarchaeobius chitinivorans</name>
    <dbReference type="NCBI Taxonomy" id="1679083"/>
    <lineage>
        <taxon>Archaea</taxon>
        <taxon>Methanobacteriati</taxon>
        <taxon>Methanobacteriota</taxon>
        <taxon>Stenosarchaea group</taxon>
        <taxon>Halobacteria</taxon>
        <taxon>Halobacteriales</taxon>
        <taxon>Natrialbaceae</taxon>
        <taxon>Natrarchaeobius</taxon>
    </lineage>
</organism>
<dbReference type="GO" id="GO:0050308">
    <property type="term" value="F:sugar-phosphatase activity"/>
    <property type="evidence" value="ECO:0007669"/>
    <property type="project" value="TreeGrafter"/>
</dbReference>
<accession>A0A3N6M9P9</accession>
<evidence type="ECO:0000256" key="1">
    <source>
        <dbReference type="ARBA" id="ARBA00007958"/>
    </source>
</evidence>
<dbReference type="Pfam" id="PF00702">
    <property type="entry name" value="Hydrolase"/>
    <property type="match status" value="1"/>
</dbReference>
<comment type="similarity">
    <text evidence="1">Belongs to the HAD-like hydrolase superfamily.</text>
</comment>
<dbReference type="SUPFAM" id="SSF56784">
    <property type="entry name" value="HAD-like"/>
    <property type="match status" value="1"/>
</dbReference>
<dbReference type="Gene3D" id="1.10.150.240">
    <property type="entry name" value="Putative phosphatase, domain 2"/>
    <property type="match status" value="1"/>
</dbReference>
<comment type="caution">
    <text evidence="2">The sequence shown here is derived from an EMBL/GenBank/DDBJ whole genome shotgun (WGS) entry which is preliminary data.</text>
</comment>
<dbReference type="InterPro" id="IPR023214">
    <property type="entry name" value="HAD_sf"/>
</dbReference>
<dbReference type="EMBL" id="REFZ01000010">
    <property type="protein sequence ID" value="RQG99167.1"/>
    <property type="molecule type" value="Genomic_DNA"/>
</dbReference>
<gene>
    <name evidence="2" type="ORF">EA472_14945</name>
</gene>
<dbReference type="NCBIfam" id="TIGR01509">
    <property type="entry name" value="HAD-SF-IA-v3"/>
    <property type="match status" value="1"/>
</dbReference>
<dbReference type="InterPro" id="IPR051806">
    <property type="entry name" value="HAD-like_SPP"/>
</dbReference>
<dbReference type="Proteomes" id="UP000281431">
    <property type="component" value="Unassembled WGS sequence"/>
</dbReference>
<dbReference type="InterPro" id="IPR036412">
    <property type="entry name" value="HAD-like_sf"/>
</dbReference>
<dbReference type="AlphaFoldDB" id="A0A3N6M9P9"/>
<name>A0A3N6M9P9_NATCH</name>
<evidence type="ECO:0000313" key="3">
    <source>
        <dbReference type="Proteomes" id="UP000281431"/>
    </source>
</evidence>
<dbReference type="SFLD" id="SFLDS00003">
    <property type="entry name" value="Haloacid_Dehalogenase"/>
    <property type="match status" value="1"/>
</dbReference>
<dbReference type="InterPro" id="IPR023198">
    <property type="entry name" value="PGP-like_dom2"/>
</dbReference>
<dbReference type="InterPro" id="IPR006439">
    <property type="entry name" value="HAD-SF_hydro_IA"/>
</dbReference>
<proteinExistence type="inferred from homology"/>
<keyword evidence="3" id="KW-1185">Reference proteome</keyword>
<dbReference type="PANTHER" id="PTHR43481">
    <property type="entry name" value="FRUCTOSE-1-PHOSPHATE PHOSPHATASE"/>
    <property type="match status" value="1"/>
</dbReference>
<sequence>MSPSLLYTQINILTCVTPVPFGKTIFVAVTRRSTVRCRVDTYRRRPWSRSLMGRTVLFDMDGVLVDSEPHWQRYWQTEVFPETVTGQPTLEDVTGRNFRESLIVLDETYGLPGGPDRFEAELESFAETMYRDHVSVVDGMPALVSAIDRRASGIGIVSSSPRRWISMVVDRSPMTEPDVIVSTEDIEAPGKPHPAVYEHAMERLGVDPTDCLVVEDSVNGARAADRAGATVIRYRHGHDVEPIPEAAYVADDCSHLRSLLLARLDGRGPDSR</sequence>
<reference evidence="2 3" key="1">
    <citation type="submission" date="2018-10" db="EMBL/GenBank/DDBJ databases">
        <title>Natrarchaeobius chitinivorans gen. nov., sp. nov., and Natrarchaeobius haloalkaliphilus sp. nov., alkaliphilic, chitin-utilizing haloarchaea from hypersaline alkaline lakes.</title>
        <authorList>
            <person name="Sorokin D.Y."/>
            <person name="Elcheninov A.G."/>
            <person name="Kostrikina N.A."/>
            <person name="Bale N.J."/>
            <person name="Sinninghe Damste J.S."/>
            <person name="Khijniak T.V."/>
            <person name="Kublanov I.V."/>
            <person name="Toshchakov S.V."/>
        </authorList>
    </citation>
    <scope>NUCLEOTIDE SEQUENCE [LARGE SCALE GENOMIC DNA]</scope>
    <source>
        <strain evidence="2 3">AArcht7</strain>
    </source>
</reference>
<protein>
    <submittedName>
        <fullName evidence="2">HAD family phosphatase</fullName>
    </submittedName>
</protein>
<dbReference type="Gene3D" id="3.40.50.1000">
    <property type="entry name" value="HAD superfamily/HAD-like"/>
    <property type="match status" value="1"/>
</dbReference>
<dbReference type="CDD" id="cd07505">
    <property type="entry name" value="HAD_BPGM-like"/>
    <property type="match status" value="1"/>
</dbReference>
<dbReference type="SFLD" id="SFLDG01129">
    <property type="entry name" value="C1.5:_HAD__Beta-PGM__Phosphata"/>
    <property type="match status" value="1"/>
</dbReference>